<comment type="caution">
    <text evidence="2">The sequence shown here is derived from an EMBL/GenBank/DDBJ whole genome shotgun (WGS) entry which is preliminary data.</text>
</comment>
<feature type="region of interest" description="Disordered" evidence="1">
    <location>
        <begin position="19"/>
        <end position="89"/>
    </location>
</feature>
<name>A0A9W6X289_9STRA</name>
<organism evidence="2 3">
    <name type="scientific">Phytophthora lilii</name>
    <dbReference type="NCBI Taxonomy" id="2077276"/>
    <lineage>
        <taxon>Eukaryota</taxon>
        <taxon>Sar</taxon>
        <taxon>Stramenopiles</taxon>
        <taxon>Oomycota</taxon>
        <taxon>Peronosporomycetes</taxon>
        <taxon>Peronosporales</taxon>
        <taxon>Peronosporaceae</taxon>
        <taxon>Phytophthora</taxon>
    </lineage>
</organism>
<feature type="compositionally biased region" description="Basic and acidic residues" evidence="1">
    <location>
        <begin position="74"/>
        <end position="89"/>
    </location>
</feature>
<evidence type="ECO:0000313" key="3">
    <source>
        <dbReference type="Proteomes" id="UP001165083"/>
    </source>
</evidence>
<dbReference type="OrthoDB" id="10531118at2759"/>
<dbReference type="Proteomes" id="UP001165083">
    <property type="component" value="Unassembled WGS sequence"/>
</dbReference>
<evidence type="ECO:0000313" key="2">
    <source>
        <dbReference type="EMBL" id="GMF26823.1"/>
    </source>
</evidence>
<dbReference type="AlphaFoldDB" id="A0A9W6X289"/>
<keyword evidence="3" id="KW-1185">Reference proteome</keyword>
<sequence>MEASSRLRPRSAALRRAFATASRLHESENDTQLSSGHGVKLSSDSHHHYLYYHSSSQHGAATEGEDSENGWPNADHHEQEIKDTSSFSREFEKPRMDASFLVNNYTAPALAAAYQDREYTLWLCAELLSEGMLDELEAVLKPYHGTSGFLGC</sequence>
<accession>A0A9W6X289</accession>
<gene>
    <name evidence="2" type="ORF">Plil01_001118500</name>
</gene>
<evidence type="ECO:0000256" key="1">
    <source>
        <dbReference type="SAM" id="MobiDB-lite"/>
    </source>
</evidence>
<proteinExistence type="predicted"/>
<protein>
    <submittedName>
        <fullName evidence="2">Unnamed protein product</fullName>
    </submittedName>
</protein>
<reference evidence="2" key="1">
    <citation type="submission" date="2023-04" db="EMBL/GenBank/DDBJ databases">
        <title>Phytophthora lilii NBRC 32176.</title>
        <authorList>
            <person name="Ichikawa N."/>
            <person name="Sato H."/>
            <person name="Tonouchi N."/>
        </authorList>
    </citation>
    <scope>NUCLEOTIDE SEQUENCE</scope>
    <source>
        <strain evidence="2">NBRC 32176</strain>
    </source>
</reference>
<dbReference type="EMBL" id="BSXW01000631">
    <property type="protein sequence ID" value="GMF26823.1"/>
    <property type="molecule type" value="Genomic_DNA"/>
</dbReference>